<dbReference type="AlphaFoldDB" id="A0A928DQ58"/>
<evidence type="ECO:0000313" key="4">
    <source>
        <dbReference type="Proteomes" id="UP000725649"/>
    </source>
</evidence>
<reference evidence="3" key="1">
    <citation type="submission" date="2019-04" db="EMBL/GenBank/DDBJ databases">
        <title>Evolution of Biomass-Degrading Anaerobic Consortia Revealed by Metagenomics.</title>
        <authorList>
            <person name="Peng X."/>
        </authorList>
    </citation>
    <scope>NUCLEOTIDE SEQUENCE</scope>
    <source>
        <strain evidence="3">SIG66</strain>
    </source>
</reference>
<protein>
    <recommendedName>
        <fullName evidence="2">Protein SirB1 N-terminal domain-containing protein</fullName>
    </recommendedName>
</protein>
<proteinExistence type="inferred from homology"/>
<comment type="similarity">
    <text evidence="1">Belongs to the UPF0162 family.</text>
</comment>
<dbReference type="Proteomes" id="UP000725649">
    <property type="component" value="Unassembled WGS sequence"/>
</dbReference>
<dbReference type="EMBL" id="SUVG01000001">
    <property type="protein sequence ID" value="MBE6420587.1"/>
    <property type="molecule type" value="Genomic_DNA"/>
</dbReference>
<evidence type="ECO:0000313" key="3">
    <source>
        <dbReference type="EMBL" id="MBE6420587.1"/>
    </source>
</evidence>
<dbReference type="Pfam" id="PF13369">
    <property type="entry name" value="Transglut_core2"/>
    <property type="match status" value="1"/>
</dbReference>
<comment type="caution">
    <text evidence="3">The sequence shown here is derived from an EMBL/GenBank/DDBJ whole genome shotgun (WGS) entry which is preliminary data.</text>
</comment>
<name>A0A928DQ58_9BACT</name>
<evidence type="ECO:0000259" key="2">
    <source>
        <dbReference type="Pfam" id="PF13369"/>
    </source>
</evidence>
<feature type="domain" description="Protein SirB1 N-terminal" evidence="2">
    <location>
        <begin position="105"/>
        <end position="253"/>
    </location>
</feature>
<accession>A0A928DQ58</accession>
<evidence type="ECO:0000256" key="1">
    <source>
        <dbReference type="ARBA" id="ARBA00007100"/>
    </source>
</evidence>
<sequence>MHTLENAKLKALIKLLETESETYGPVLKGELAAAIKENPLQVQSFIEEEFKTSAPRPVLDALEEICWEDLATALTRFSAKINPDLEEGLTLLSKFTRPICARGDIAAPLDEMARDLRPALLNAKNHAEIAAILGHYFFRLRGYQALQTNLDVKDISFARFLRKGRGSSLCVACLYATIAHRYGLDMGLIDLAGRILVCLHDYVRHETIFIDPLDNGKILTENDCRQYIKDRNIEWNKEFFTPLTSRLIVRRFIANMIYALNKVRDERRLAYLRRYLEIIKG</sequence>
<gene>
    <name evidence="3" type="ORF">E7027_00320</name>
</gene>
<organism evidence="3 4">
    <name type="scientific">Candidatus Avelusimicrobium gallicola</name>
    <dbReference type="NCBI Taxonomy" id="2562704"/>
    <lineage>
        <taxon>Bacteria</taxon>
        <taxon>Pseudomonadati</taxon>
        <taxon>Elusimicrobiota</taxon>
        <taxon>Elusimicrobia</taxon>
        <taxon>Elusimicrobiales</taxon>
        <taxon>Elusimicrobiaceae</taxon>
        <taxon>Candidatus Avelusimicrobium</taxon>
    </lineage>
</organism>
<dbReference type="InterPro" id="IPR032698">
    <property type="entry name" value="SirB1_N"/>
</dbReference>